<dbReference type="Pfam" id="PF18739">
    <property type="entry name" value="HEPN_Apea"/>
    <property type="match status" value="1"/>
</dbReference>
<evidence type="ECO:0000259" key="2">
    <source>
        <dbReference type="Pfam" id="PF18862"/>
    </source>
</evidence>
<name>Q6AP24_DESPS</name>
<dbReference type="RefSeq" id="WP_011188412.1">
    <property type="nucleotide sequence ID" value="NC_006138.1"/>
</dbReference>
<dbReference type="InterPro" id="IPR041223">
    <property type="entry name" value="ApeA_NTD"/>
</dbReference>
<dbReference type="EMBL" id="CR522870">
    <property type="protein sequence ID" value="CAG35900.1"/>
    <property type="molecule type" value="Genomic_DNA"/>
</dbReference>
<evidence type="ECO:0008006" key="5">
    <source>
        <dbReference type="Google" id="ProtNLM"/>
    </source>
</evidence>
<dbReference type="Pfam" id="PF18862">
    <property type="entry name" value="ApeA_NTD1"/>
    <property type="match status" value="1"/>
</dbReference>
<dbReference type="HOGENOM" id="CLU_046980_0_0_7"/>
<organism evidence="3 4">
    <name type="scientific">Desulfotalea psychrophila (strain LSv54 / DSM 12343)</name>
    <dbReference type="NCBI Taxonomy" id="177439"/>
    <lineage>
        <taxon>Bacteria</taxon>
        <taxon>Pseudomonadati</taxon>
        <taxon>Thermodesulfobacteriota</taxon>
        <taxon>Desulfobulbia</taxon>
        <taxon>Desulfobulbales</taxon>
        <taxon>Desulfocapsaceae</taxon>
        <taxon>Desulfotalea</taxon>
    </lineage>
</organism>
<dbReference type="Proteomes" id="UP000000602">
    <property type="component" value="Chromosome"/>
</dbReference>
<accession>Q6AP24</accession>
<feature type="domain" description="Apea-like HEPN" evidence="1">
    <location>
        <begin position="319"/>
        <end position="450"/>
    </location>
</feature>
<protein>
    <recommendedName>
        <fullName evidence="5">ApeA N-terminal domain-containing protein</fullName>
    </recommendedName>
</protein>
<dbReference type="AlphaFoldDB" id="Q6AP24"/>
<evidence type="ECO:0000313" key="4">
    <source>
        <dbReference type="Proteomes" id="UP000000602"/>
    </source>
</evidence>
<sequence length="470" mass="53758">MSFNLEALELAETYDFGVVVNDGANNFAAKLNLSPEKITITIMGEGGDERNCSLGYCDVDSLICRDLNNTFFLHELTFVKGSSRLISHHPKHIGFFESTFEVGYVIFSPSHLDENNLVESISIHSNKISEWVGTTNTQEEIIRAYNDKEPILECPEKLNEFLTPLDGVGILGVGYNLSMHSSSPRFSAGISFPPSLTIVFLNGQISKIVMDSFRKLYALLAFFMGDDFLVEQVDISFGSSFRSRKGTLYYPSKGLCPRYEQGYSLFPLGLNVRFDSLGLPALPVTSFNNYYSLPEVYSGYFSKYLKYKRMENPEERFLGFFRILESLCFNKKSYLDEELLGQMCDRVKPYLIKKFGDKENATSFLRGIPRYNNSKYNTEKCIQDFYSRIPKLVSGKWKVEKRDIGSICKLRNDITHANDYYINNNEIEEKVKFMEVLLVYSLFEKLGVELTTTAEIAYRMQGYHLVTKKP</sequence>
<gene>
    <name evidence="3" type="ordered locus">DP1171</name>
</gene>
<dbReference type="InterPro" id="IPR041229">
    <property type="entry name" value="HEPN_Apea"/>
</dbReference>
<keyword evidence="4" id="KW-1185">Reference proteome</keyword>
<dbReference type="KEGG" id="dps:DP1171"/>
<proteinExistence type="predicted"/>
<dbReference type="OrthoDB" id="7055214at2"/>
<evidence type="ECO:0000259" key="1">
    <source>
        <dbReference type="Pfam" id="PF18739"/>
    </source>
</evidence>
<reference evidence="4" key="1">
    <citation type="journal article" date="2004" name="Environ. Microbiol.">
        <title>The genome of Desulfotalea psychrophila, a sulfate-reducing bacterium from permanently cold Arctic sediments.</title>
        <authorList>
            <person name="Rabus R."/>
            <person name="Ruepp A."/>
            <person name="Frickey T."/>
            <person name="Rattei T."/>
            <person name="Fartmann B."/>
            <person name="Stark M."/>
            <person name="Bauer M."/>
            <person name="Zibat A."/>
            <person name="Lombardot T."/>
            <person name="Becker I."/>
            <person name="Amann J."/>
            <person name="Gellner K."/>
            <person name="Teeling H."/>
            <person name="Leuschner W.D."/>
            <person name="Gloeckner F.-O."/>
            <person name="Lupas A.N."/>
            <person name="Amann R."/>
            <person name="Klenk H.-P."/>
        </authorList>
    </citation>
    <scope>NUCLEOTIDE SEQUENCE [LARGE SCALE GENOMIC DNA]</scope>
    <source>
        <strain evidence="4">DSM 12343 / LSv54</strain>
    </source>
</reference>
<feature type="domain" description="ApeA N-terminal" evidence="2">
    <location>
        <begin position="21"/>
        <end position="278"/>
    </location>
</feature>
<evidence type="ECO:0000313" key="3">
    <source>
        <dbReference type="EMBL" id="CAG35900.1"/>
    </source>
</evidence>